<dbReference type="Pfam" id="PF01161">
    <property type="entry name" value="PBP"/>
    <property type="match status" value="1"/>
</dbReference>
<sequence length="190" mass="20428">MSLLVTLVTPLGRLLRTRRPDESLSIRHAEEVAAPRTIELRSPAFEHGGVIPDRHCSLDLGPNVSPALRWTGVPEGAVQLLFVLEDIDVPMSRPGLHTIALLPDGLDGLAEGALTTTDPTFRFVPGARRRVGYFGPRPLPGHGLHRYGFHLYALDRAIPADVPLPGLPAVLAAVRGHVVADGFLEGVKEG</sequence>
<dbReference type="InterPro" id="IPR036610">
    <property type="entry name" value="PEBP-like_sf"/>
</dbReference>
<accession>A0A919IQK8</accession>
<dbReference type="AlphaFoldDB" id="A0A919IQK8"/>
<evidence type="ECO:0000313" key="2">
    <source>
        <dbReference type="EMBL" id="GID68627.1"/>
    </source>
</evidence>
<evidence type="ECO:0000313" key="3">
    <source>
        <dbReference type="Proteomes" id="UP000619479"/>
    </source>
</evidence>
<keyword evidence="3" id="KW-1185">Reference proteome</keyword>
<dbReference type="Gene3D" id="3.90.280.10">
    <property type="entry name" value="PEBP-like"/>
    <property type="match status" value="1"/>
</dbReference>
<proteinExistence type="inferred from homology"/>
<comment type="caution">
    <text evidence="2">The sequence shown here is derived from an EMBL/GenBank/DDBJ whole genome shotgun (WGS) entry which is preliminary data.</text>
</comment>
<gene>
    <name evidence="2" type="ORF">Acy02nite_65080</name>
</gene>
<organism evidence="2 3">
    <name type="scientific">Actinoplanes cyaneus</name>
    <dbReference type="NCBI Taxonomy" id="52696"/>
    <lineage>
        <taxon>Bacteria</taxon>
        <taxon>Bacillati</taxon>
        <taxon>Actinomycetota</taxon>
        <taxon>Actinomycetes</taxon>
        <taxon>Micromonosporales</taxon>
        <taxon>Micromonosporaceae</taxon>
        <taxon>Actinoplanes</taxon>
    </lineage>
</organism>
<dbReference type="Proteomes" id="UP000619479">
    <property type="component" value="Unassembled WGS sequence"/>
</dbReference>
<dbReference type="CDD" id="cd00865">
    <property type="entry name" value="PEBP_bact_arch"/>
    <property type="match status" value="1"/>
</dbReference>
<dbReference type="InterPro" id="IPR008914">
    <property type="entry name" value="PEBP"/>
</dbReference>
<evidence type="ECO:0000256" key="1">
    <source>
        <dbReference type="ARBA" id="ARBA00007120"/>
    </source>
</evidence>
<comment type="similarity">
    <text evidence="1">Belongs to the UPF0098 family.</text>
</comment>
<dbReference type="InterPro" id="IPR005247">
    <property type="entry name" value="YbhB_YbcL/LppC-like"/>
</dbReference>
<reference evidence="2" key="1">
    <citation type="submission" date="2021-01" db="EMBL/GenBank/DDBJ databases">
        <title>Whole genome shotgun sequence of Actinoplanes cyaneus NBRC 14990.</title>
        <authorList>
            <person name="Komaki H."/>
            <person name="Tamura T."/>
        </authorList>
    </citation>
    <scope>NUCLEOTIDE SEQUENCE</scope>
    <source>
        <strain evidence="2">NBRC 14990</strain>
    </source>
</reference>
<dbReference type="RefSeq" id="WP_203748863.1">
    <property type="nucleotide sequence ID" value="NZ_BAAAUC010000051.1"/>
</dbReference>
<dbReference type="SUPFAM" id="SSF49777">
    <property type="entry name" value="PEBP-like"/>
    <property type="match status" value="1"/>
</dbReference>
<protein>
    <submittedName>
        <fullName evidence="2">Phosphatidylethanolamine-binding protein</fullName>
    </submittedName>
</protein>
<name>A0A919IQK8_9ACTN</name>
<dbReference type="EMBL" id="BOMH01000050">
    <property type="protein sequence ID" value="GID68627.1"/>
    <property type="molecule type" value="Genomic_DNA"/>
</dbReference>